<evidence type="ECO:0008006" key="5">
    <source>
        <dbReference type="Google" id="ProtNLM"/>
    </source>
</evidence>
<evidence type="ECO:0000313" key="3">
    <source>
        <dbReference type="EMBL" id="VEN59469.1"/>
    </source>
</evidence>
<feature type="compositionally biased region" description="Polar residues" evidence="1">
    <location>
        <begin position="93"/>
        <end position="106"/>
    </location>
</feature>
<protein>
    <recommendedName>
        <fullName evidence="5">Chitin-binding type-2 domain-containing protein</fullName>
    </recommendedName>
</protein>
<sequence>MHLMLVFIVVLLFKVEIGSSRSILDCQNKGFVCYDETRFYQCVESGNTTLVIGEPQDCPEGLYCNDLSDLECDEPWWEHTTTTKRETTSNGTPSTITQATSSPYQTTRDEPSRTTVLSTTSETPSISSQTTRETTTTESASTARESTPSVTPSTEAYTTEETTTTSRLLRPRAESICDTTTEAYTTGNYDNRGAFYSQRVRLHL</sequence>
<feature type="chain" id="PRO_5025064007" description="Chitin-binding type-2 domain-containing protein" evidence="2">
    <location>
        <begin position="21"/>
        <end position="204"/>
    </location>
</feature>
<keyword evidence="2" id="KW-0732">Signal</keyword>
<gene>
    <name evidence="3" type="ORF">CALMAC_LOCUS17469</name>
</gene>
<feature type="region of interest" description="Disordered" evidence="1">
    <location>
        <begin position="81"/>
        <end position="167"/>
    </location>
</feature>
<proteinExistence type="predicted"/>
<evidence type="ECO:0000256" key="2">
    <source>
        <dbReference type="SAM" id="SignalP"/>
    </source>
</evidence>
<evidence type="ECO:0000313" key="4">
    <source>
        <dbReference type="Proteomes" id="UP000410492"/>
    </source>
</evidence>
<dbReference type="OrthoDB" id="6020543at2759"/>
<reference evidence="3 4" key="1">
    <citation type="submission" date="2019-01" db="EMBL/GenBank/DDBJ databases">
        <authorList>
            <person name="Sayadi A."/>
        </authorList>
    </citation>
    <scope>NUCLEOTIDE SEQUENCE [LARGE SCALE GENOMIC DNA]</scope>
</reference>
<feature type="compositionally biased region" description="Polar residues" evidence="1">
    <location>
        <begin position="113"/>
        <end position="129"/>
    </location>
</feature>
<feature type="compositionally biased region" description="Low complexity" evidence="1">
    <location>
        <begin position="130"/>
        <end position="167"/>
    </location>
</feature>
<dbReference type="AlphaFoldDB" id="A0A653DHJ9"/>
<name>A0A653DHJ9_CALMS</name>
<accession>A0A653DHJ9</accession>
<keyword evidence="4" id="KW-1185">Reference proteome</keyword>
<dbReference type="Proteomes" id="UP000410492">
    <property type="component" value="Unassembled WGS sequence"/>
</dbReference>
<dbReference type="EMBL" id="CAACVG010012034">
    <property type="protein sequence ID" value="VEN59469.1"/>
    <property type="molecule type" value="Genomic_DNA"/>
</dbReference>
<organism evidence="3 4">
    <name type="scientific">Callosobruchus maculatus</name>
    <name type="common">Southern cowpea weevil</name>
    <name type="synonym">Pulse bruchid</name>
    <dbReference type="NCBI Taxonomy" id="64391"/>
    <lineage>
        <taxon>Eukaryota</taxon>
        <taxon>Metazoa</taxon>
        <taxon>Ecdysozoa</taxon>
        <taxon>Arthropoda</taxon>
        <taxon>Hexapoda</taxon>
        <taxon>Insecta</taxon>
        <taxon>Pterygota</taxon>
        <taxon>Neoptera</taxon>
        <taxon>Endopterygota</taxon>
        <taxon>Coleoptera</taxon>
        <taxon>Polyphaga</taxon>
        <taxon>Cucujiformia</taxon>
        <taxon>Chrysomeloidea</taxon>
        <taxon>Chrysomelidae</taxon>
        <taxon>Bruchinae</taxon>
        <taxon>Bruchini</taxon>
        <taxon>Callosobruchus</taxon>
    </lineage>
</organism>
<evidence type="ECO:0000256" key="1">
    <source>
        <dbReference type="SAM" id="MobiDB-lite"/>
    </source>
</evidence>
<feature type="signal peptide" evidence="2">
    <location>
        <begin position="1"/>
        <end position="20"/>
    </location>
</feature>